<feature type="compositionally biased region" description="Basic and acidic residues" evidence="1">
    <location>
        <begin position="63"/>
        <end position="80"/>
    </location>
</feature>
<gene>
    <name evidence="2" type="ORF">NDU88_002698</name>
</gene>
<evidence type="ECO:0000313" key="2">
    <source>
        <dbReference type="EMBL" id="KAJ1185912.1"/>
    </source>
</evidence>
<keyword evidence="3" id="KW-1185">Reference proteome</keyword>
<evidence type="ECO:0000256" key="1">
    <source>
        <dbReference type="SAM" id="MobiDB-lite"/>
    </source>
</evidence>
<dbReference type="AlphaFoldDB" id="A0AAV7UDX2"/>
<feature type="compositionally biased region" description="Basic and acidic residues" evidence="1">
    <location>
        <begin position="43"/>
        <end position="54"/>
    </location>
</feature>
<name>A0AAV7UDX2_PLEWA</name>
<sequence>MLEAESAETSFQSRPEPGAGTPRRRAELQAQTVTTGDGAGMRDCLETGRAESARRGGAAGTDSHNRRWGRDERLLGDRQS</sequence>
<accession>A0AAV7UDX2</accession>
<comment type="caution">
    <text evidence="2">The sequence shown here is derived from an EMBL/GenBank/DDBJ whole genome shotgun (WGS) entry which is preliminary data.</text>
</comment>
<evidence type="ECO:0000313" key="3">
    <source>
        <dbReference type="Proteomes" id="UP001066276"/>
    </source>
</evidence>
<feature type="region of interest" description="Disordered" evidence="1">
    <location>
        <begin position="1"/>
        <end position="80"/>
    </location>
</feature>
<protein>
    <submittedName>
        <fullName evidence="2">Uncharacterized protein</fullName>
    </submittedName>
</protein>
<dbReference type="EMBL" id="JANPWB010000005">
    <property type="protein sequence ID" value="KAJ1185912.1"/>
    <property type="molecule type" value="Genomic_DNA"/>
</dbReference>
<organism evidence="2 3">
    <name type="scientific">Pleurodeles waltl</name>
    <name type="common">Iberian ribbed newt</name>
    <dbReference type="NCBI Taxonomy" id="8319"/>
    <lineage>
        <taxon>Eukaryota</taxon>
        <taxon>Metazoa</taxon>
        <taxon>Chordata</taxon>
        <taxon>Craniata</taxon>
        <taxon>Vertebrata</taxon>
        <taxon>Euteleostomi</taxon>
        <taxon>Amphibia</taxon>
        <taxon>Batrachia</taxon>
        <taxon>Caudata</taxon>
        <taxon>Salamandroidea</taxon>
        <taxon>Salamandridae</taxon>
        <taxon>Pleurodelinae</taxon>
        <taxon>Pleurodeles</taxon>
    </lineage>
</organism>
<reference evidence="2" key="1">
    <citation type="journal article" date="2022" name="bioRxiv">
        <title>Sequencing and chromosome-scale assembly of the giantPleurodeles waltlgenome.</title>
        <authorList>
            <person name="Brown T."/>
            <person name="Elewa A."/>
            <person name="Iarovenko S."/>
            <person name="Subramanian E."/>
            <person name="Araus A.J."/>
            <person name="Petzold A."/>
            <person name="Susuki M."/>
            <person name="Suzuki K.-i.T."/>
            <person name="Hayashi T."/>
            <person name="Toyoda A."/>
            <person name="Oliveira C."/>
            <person name="Osipova E."/>
            <person name="Leigh N.D."/>
            <person name="Simon A."/>
            <person name="Yun M.H."/>
        </authorList>
    </citation>
    <scope>NUCLEOTIDE SEQUENCE</scope>
    <source>
        <strain evidence="2">20211129_DDA</strain>
        <tissue evidence="2">Liver</tissue>
    </source>
</reference>
<dbReference type="Proteomes" id="UP001066276">
    <property type="component" value="Chromosome 3_1"/>
</dbReference>
<proteinExistence type="predicted"/>